<dbReference type="Proteomes" id="UP000001449">
    <property type="component" value="Chromosome 17"/>
</dbReference>
<feature type="compositionally biased region" description="Polar residues" evidence="1">
    <location>
        <begin position="534"/>
        <end position="566"/>
    </location>
</feature>
<evidence type="ECO:0000313" key="3">
    <source>
        <dbReference type="Proteomes" id="UP000001449"/>
    </source>
</evidence>
<accession>B8CEA2</accession>
<dbReference type="PaxDb" id="35128-Thaps25290"/>
<feature type="compositionally biased region" description="Low complexity" evidence="1">
    <location>
        <begin position="364"/>
        <end position="375"/>
    </location>
</feature>
<dbReference type="AlphaFoldDB" id="B8CEA2"/>
<dbReference type="KEGG" id="tps:THAPSDRAFT_25290"/>
<feature type="compositionally biased region" description="Polar residues" evidence="1">
    <location>
        <begin position="73"/>
        <end position="86"/>
    </location>
</feature>
<reference evidence="2 3" key="1">
    <citation type="journal article" date="2004" name="Science">
        <title>The genome of the diatom Thalassiosira pseudonana: ecology, evolution, and metabolism.</title>
        <authorList>
            <person name="Armbrust E.V."/>
            <person name="Berges J.A."/>
            <person name="Bowler C."/>
            <person name="Green B.R."/>
            <person name="Martinez D."/>
            <person name="Putnam N.H."/>
            <person name="Zhou S."/>
            <person name="Allen A.E."/>
            <person name="Apt K.E."/>
            <person name="Bechner M."/>
            <person name="Brzezinski M.A."/>
            <person name="Chaal B.K."/>
            <person name="Chiovitti A."/>
            <person name="Davis A.K."/>
            <person name="Demarest M.S."/>
            <person name="Detter J.C."/>
            <person name="Glavina T."/>
            <person name="Goodstein D."/>
            <person name="Hadi M.Z."/>
            <person name="Hellsten U."/>
            <person name="Hildebrand M."/>
            <person name="Jenkins B.D."/>
            <person name="Jurka J."/>
            <person name="Kapitonov V.V."/>
            <person name="Kroger N."/>
            <person name="Lau W.W."/>
            <person name="Lane T.W."/>
            <person name="Larimer F.W."/>
            <person name="Lippmeier J.C."/>
            <person name="Lucas S."/>
            <person name="Medina M."/>
            <person name="Montsant A."/>
            <person name="Obornik M."/>
            <person name="Parker M.S."/>
            <person name="Palenik B."/>
            <person name="Pazour G.J."/>
            <person name="Richardson P.M."/>
            <person name="Rynearson T.A."/>
            <person name="Saito M.A."/>
            <person name="Schwartz D.C."/>
            <person name="Thamatrakoln K."/>
            <person name="Valentin K."/>
            <person name="Vardi A."/>
            <person name="Wilkerson F.P."/>
            <person name="Rokhsar D.S."/>
        </authorList>
    </citation>
    <scope>NUCLEOTIDE SEQUENCE [LARGE SCALE GENOMIC DNA]</scope>
    <source>
        <strain evidence="2 3">CCMP1335</strain>
    </source>
</reference>
<dbReference type="eggNOG" id="ENOG502QY4A">
    <property type="taxonomic scope" value="Eukaryota"/>
</dbReference>
<dbReference type="OMA" id="FSNRQWL"/>
<feature type="region of interest" description="Disordered" evidence="1">
    <location>
        <begin position="818"/>
        <end position="837"/>
    </location>
</feature>
<feature type="compositionally biased region" description="Basic and acidic residues" evidence="1">
    <location>
        <begin position="42"/>
        <end position="72"/>
    </location>
</feature>
<keyword evidence="3" id="KW-1185">Reference proteome</keyword>
<feature type="region of interest" description="Disordered" evidence="1">
    <location>
        <begin position="364"/>
        <end position="383"/>
    </location>
</feature>
<gene>
    <name evidence="2" type="ORF">THAPSDRAFT_25290</name>
</gene>
<protein>
    <submittedName>
        <fullName evidence="2">Uncharacterized protein</fullName>
    </submittedName>
</protein>
<proteinExistence type="predicted"/>
<evidence type="ECO:0000313" key="2">
    <source>
        <dbReference type="EMBL" id="EED88347.1"/>
    </source>
</evidence>
<dbReference type="EMBL" id="CM000651">
    <property type="protein sequence ID" value="EED88347.1"/>
    <property type="molecule type" value="Genomic_DNA"/>
</dbReference>
<sequence length="886" mass="95227">MGCAASMPAASFRISRHILEEEEDETDCAANVYSSSCADGWNESRRSRDGQRASRSNHDRSSGKPRANKDPTKVSSNQNRSATATKPNDRPRRPQPWGLCTASACQTSAAAADAYKLRVLPSVLTVLEAGGSGGGGAGDAIMKTKKGERAAEKTRLSSATLQSRPSREKLTQATNSFTDNYNAPPPIHTIPPSTNNIPNHVLLDFSNDSDGDVQIFSNRQWLLLPEQQYDMNTLHPNQGPNLGSMYWTAASPLPDSRKNVSGGVGGAVGMATTGMLDSPEDKYRKNLHCPSLVLCESSPVVKLAPSRTRKSINTKMASTALSHPFPSLVSPSSTGTTPSRRSSQSTSGIKLGIQEKLLYPNASTHSVCSSTSSSTPDLQGDSHLNYTNDSTCIDDSSSNNNNTNNDSDLIVSAISSTTPNEEDNGMNSPKHSGVDMSTDLLDYSALDESYALRTSLDMAREREVHTPRRLFDEEESEKGGVVAVVTPGKGDRSGESSKGECGVESAVVAQHDNGLKELFSCRYPSRRKALDSPSPINQKNKHFNSLTANPRLSPTKSDRSNPNISPNKPLPPSPSVATFYGHWGSRRERHISTLPSETAGKPIRLRVTETQGNSSGGINGSPYDVDFYSYDPYFSSGRYLITKSDGRPYGNGLVVKMGSQFMTLEDCHSNVLAVIKSRHTHTPSIVVYAPKPRFVGQAPSGHRLSVENSAMGVTIDGNECEGSSSELYPWALIQKEGRTMGDACTVHLVDEAGVGSMNGNGVGNRGRGRSSTVTGASSGMFNTRPTFRGKHGFDCELHTHTVVSRTISSEEALANDTDVVASKKSKKKEKQQPQSTEVPCCVIVRDPSDIDAVDITIAPGIDPLLMICYLASHSKMDVEPIMAGGF</sequence>
<dbReference type="HOGENOM" id="CLU_325590_0_0_1"/>
<evidence type="ECO:0000256" key="1">
    <source>
        <dbReference type="SAM" id="MobiDB-lite"/>
    </source>
</evidence>
<feature type="region of interest" description="Disordered" evidence="1">
    <location>
        <begin position="759"/>
        <end position="781"/>
    </location>
</feature>
<feature type="region of interest" description="Disordered" evidence="1">
    <location>
        <begin position="318"/>
        <end position="351"/>
    </location>
</feature>
<dbReference type="GeneID" id="7442138"/>
<feature type="region of interest" description="Disordered" evidence="1">
    <location>
        <begin position="527"/>
        <end position="576"/>
    </location>
</feature>
<dbReference type="RefSeq" id="XP_002294513.1">
    <property type="nucleotide sequence ID" value="XM_002294477.1"/>
</dbReference>
<feature type="region of interest" description="Disordered" evidence="1">
    <location>
        <begin position="37"/>
        <end position="99"/>
    </location>
</feature>
<name>B8CEA2_THAPS</name>
<dbReference type="InParanoid" id="B8CEA2"/>
<organism evidence="2 3">
    <name type="scientific">Thalassiosira pseudonana</name>
    <name type="common">Marine diatom</name>
    <name type="synonym">Cyclotella nana</name>
    <dbReference type="NCBI Taxonomy" id="35128"/>
    <lineage>
        <taxon>Eukaryota</taxon>
        <taxon>Sar</taxon>
        <taxon>Stramenopiles</taxon>
        <taxon>Ochrophyta</taxon>
        <taxon>Bacillariophyta</taxon>
        <taxon>Coscinodiscophyceae</taxon>
        <taxon>Thalassiosirophycidae</taxon>
        <taxon>Thalassiosirales</taxon>
        <taxon>Thalassiosiraceae</taxon>
        <taxon>Thalassiosira</taxon>
    </lineage>
</organism>
<feature type="compositionally biased region" description="Low complexity" evidence="1">
    <location>
        <begin position="769"/>
        <end position="779"/>
    </location>
</feature>
<feature type="compositionally biased region" description="Low complexity" evidence="1">
    <location>
        <begin position="330"/>
        <end position="348"/>
    </location>
</feature>
<reference evidence="2 3" key="2">
    <citation type="journal article" date="2008" name="Nature">
        <title>The Phaeodactylum genome reveals the evolutionary history of diatom genomes.</title>
        <authorList>
            <person name="Bowler C."/>
            <person name="Allen A.E."/>
            <person name="Badger J.H."/>
            <person name="Grimwood J."/>
            <person name="Jabbari K."/>
            <person name="Kuo A."/>
            <person name="Maheswari U."/>
            <person name="Martens C."/>
            <person name="Maumus F."/>
            <person name="Otillar R.P."/>
            <person name="Rayko E."/>
            <person name="Salamov A."/>
            <person name="Vandepoele K."/>
            <person name="Beszteri B."/>
            <person name="Gruber A."/>
            <person name="Heijde M."/>
            <person name="Katinka M."/>
            <person name="Mock T."/>
            <person name="Valentin K."/>
            <person name="Verret F."/>
            <person name="Berges J.A."/>
            <person name="Brownlee C."/>
            <person name="Cadoret J.P."/>
            <person name="Chiovitti A."/>
            <person name="Choi C.J."/>
            <person name="Coesel S."/>
            <person name="De Martino A."/>
            <person name="Detter J.C."/>
            <person name="Durkin C."/>
            <person name="Falciatore A."/>
            <person name="Fournet J."/>
            <person name="Haruta M."/>
            <person name="Huysman M.J."/>
            <person name="Jenkins B.D."/>
            <person name="Jiroutova K."/>
            <person name="Jorgensen R.E."/>
            <person name="Joubert Y."/>
            <person name="Kaplan A."/>
            <person name="Kroger N."/>
            <person name="Kroth P.G."/>
            <person name="La Roche J."/>
            <person name="Lindquist E."/>
            <person name="Lommer M."/>
            <person name="Martin-Jezequel V."/>
            <person name="Lopez P.J."/>
            <person name="Lucas S."/>
            <person name="Mangogna M."/>
            <person name="McGinnis K."/>
            <person name="Medlin L.K."/>
            <person name="Montsant A."/>
            <person name="Oudot-Le Secq M.P."/>
            <person name="Napoli C."/>
            <person name="Obornik M."/>
            <person name="Parker M.S."/>
            <person name="Petit J.L."/>
            <person name="Porcel B.M."/>
            <person name="Poulsen N."/>
            <person name="Robison M."/>
            <person name="Rychlewski L."/>
            <person name="Rynearson T.A."/>
            <person name="Schmutz J."/>
            <person name="Shapiro H."/>
            <person name="Siaut M."/>
            <person name="Stanley M."/>
            <person name="Sussman M.R."/>
            <person name="Taylor A.R."/>
            <person name="Vardi A."/>
            <person name="von Dassow P."/>
            <person name="Vyverman W."/>
            <person name="Willis A."/>
            <person name="Wyrwicz L.S."/>
            <person name="Rokhsar D.S."/>
            <person name="Weissenbach J."/>
            <person name="Armbrust E.V."/>
            <person name="Green B.R."/>
            <person name="Van de Peer Y."/>
            <person name="Grigoriev I.V."/>
        </authorList>
    </citation>
    <scope>NUCLEOTIDE SEQUENCE [LARGE SCALE GENOMIC DNA]</scope>
    <source>
        <strain evidence="2 3">CCMP1335</strain>
    </source>
</reference>